<proteinExistence type="predicted"/>
<protein>
    <submittedName>
        <fullName evidence="2">Uncharacterized protein</fullName>
    </submittedName>
</protein>
<organism evidence="2 3">
    <name type="scientific">Roseateles oligotrophus</name>
    <dbReference type="NCBI Taxonomy" id="1769250"/>
    <lineage>
        <taxon>Bacteria</taxon>
        <taxon>Pseudomonadati</taxon>
        <taxon>Pseudomonadota</taxon>
        <taxon>Betaproteobacteria</taxon>
        <taxon>Burkholderiales</taxon>
        <taxon>Sphaerotilaceae</taxon>
        <taxon>Roseateles</taxon>
    </lineage>
</organism>
<dbReference type="RefSeq" id="WP_184297591.1">
    <property type="nucleotide sequence ID" value="NZ_JACHLP010000002.1"/>
</dbReference>
<evidence type="ECO:0000313" key="2">
    <source>
        <dbReference type="EMBL" id="MBB4842886.1"/>
    </source>
</evidence>
<gene>
    <name evidence="2" type="ORF">HNP55_001401</name>
</gene>
<feature type="chain" id="PRO_5032306767" evidence="1">
    <location>
        <begin position="26"/>
        <end position="247"/>
    </location>
</feature>
<feature type="signal peptide" evidence="1">
    <location>
        <begin position="1"/>
        <end position="25"/>
    </location>
</feature>
<accession>A0A840L4I7</accession>
<name>A0A840L4I7_9BURK</name>
<sequence length="247" mass="27210">MLNKTFLFGLLALAALARIAPAAQAAEAELPPAIAEYRVDFKPAGAPAASPASTLAPQRWYLIRQADSMAILRPDNAEVWRQTAQGISLERIFHAERHIVEYAPGELKTLGLKPSWHSLASGFDAQDLAQLKPGPRHGALQSYAGQLRKEQIRLVWDHALQLPQRLERSGPAGRLLMERQRPAAGRLALASIHAPGWPAGWPASDEALAQYQRLDAADFGDMDYSPVVRKAEAMDIQQGWRRTHAHD</sequence>
<dbReference type="AlphaFoldDB" id="A0A840L4I7"/>
<comment type="caution">
    <text evidence="2">The sequence shown here is derived from an EMBL/GenBank/DDBJ whole genome shotgun (WGS) entry which is preliminary data.</text>
</comment>
<evidence type="ECO:0000313" key="3">
    <source>
        <dbReference type="Proteomes" id="UP000562027"/>
    </source>
</evidence>
<keyword evidence="1" id="KW-0732">Signal</keyword>
<dbReference type="Proteomes" id="UP000562027">
    <property type="component" value="Unassembled WGS sequence"/>
</dbReference>
<keyword evidence="3" id="KW-1185">Reference proteome</keyword>
<dbReference type="EMBL" id="JACHLP010000002">
    <property type="protein sequence ID" value="MBB4842886.1"/>
    <property type="molecule type" value="Genomic_DNA"/>
</dbReference>
<evidence type="ECO:0000256" key="1">
    <source>
        <dbReference type="SAM" id="SignalP"/>
    </source>
</evidence>
<reference evidence="2 3" key="1">
    <citation type="submission" date="2020-08" db="EMBL/GenBank/DDBJ databases">
        <title>Functional genomics of gut bacteria from endangered species of beetles.</title>
        <authorList>
            <person name="Carlos-Shanley C."/>
        </authorList>
    </citation>
    <scope>NUCLEOTIDE SEQUENCE [LARGE SCALE GENOMIC DNA]</scope>
    <source>
        <strain evidence="2 3">S00239</strain>
    </source>
</reference>